<evidence type="ECO:0000313" key="2">
    <source>
        <dbReference type="Proteomes" id="UP001549184"/>
    </source>
</evidence>
<name>A0ABV2JPB6_9GAMM</name>
<protein>
    <submittedName>
        <fullName evidence="1">Uncharacterized protein</fullName>
    </submittedName>
</protein>
<comment type="caution">
    <text evidence="1">The sequence shown here is derived from an EMBL/GenBank/DDBJ whole genome shotgun (WGS) entry which is preliminary data.</text>
</comment>
<dbReference type="EMBL" id="JBEPMU010000001">
    <property type="protein sequence ID" value="MET3650686.1"/>
    <property type="molecule type" value="Genomic_DNA"/>
</dbReference>
<organism evidence="1 2">
    <name type="scientific">Dyella japonica</name>
    <dbReference type="NCBI Taxonomy" id="231455"/>
    <lineage>
        <taxon>Bacteria</taxon>
        <taxon>Pseudomonadati</taxon>
        <taxon>Pseudomonadota</taxon>
        <taxon>Gammaproteobacteria</taxon>
        <taxon>Lysobacterales</taxon>
        <taxon>Rhodanobacteraceae</taxon>
        <taxon>Dyella</taxon>
    </lineage>
</organism>
<accession>A0ABV2JPB6</accession>
<reference evidence="1 2" key="1">
    <citation type="submission" date="2024-06" db="EMBL/GenBank/DDBJ databases">
        <title>Sorghum-associated microbial communities from plants grown in Nebraska, USA.</title>
        <authorList>
            <person name="Schachtman D."/>
        </authorList>
    </citation>
    <scope>NUCLEOTIDE SEQUENCE [LARGE SCALE GENOMIC DNA]</scope>
    <source>
        <strain evidence="1 2">1073</strain>
    </source>
</reference>
<dbReference type="Proteomes" id="UP001549184">
    <property type="component" value="Unassembled WGS sequence"/>
</dbReference>
<sequence length="147" mass="16688">MPKPALDFYQLFVLPAWMEYQLQPKSLRHAMVLAIGLHHLADYVAMESYAGSEDRSAMTAATTEVVLGWHERAECGKLIEKPNDIAPHRRNEISLLEERLRQRGSGFLSRQAEHELGRASFVSGPRGPCMTPCQRFDVAKIVRRLND</sequence>
<gene>
    <name evidence="1" type="ORF">ABIC75_000388</name>
</gene>
<proteinExistence type="predicted"/>
<keyword evidence="2" id="KW-1185">Reference proteome</keyword>
<dbReference type="RefSeq" id="WP_354012175.1">
    <property type="nucleotide sequence ID" value="NZ_JBEPMU010000001.1"/>
</dbReference>
<evidence type="ECO:0000313" key="1">
    <source>
        <dbReference type="EMBL" id="MET3650686.1"/>
    </source>
</evidence>